<keyword evidence="6" id="KW-1185">Reference proteome</keyword>
<dbReference type="PROSITE" id="PS50181">
    <property type="entry name" value="FBOX"/>
    <property type="match status" value="1"/>
</dbReference>
<organism evidence="5 6">
    <name type="scientific">Nepenthes gracilis</name>
    <name type="common">Slender pitcher plant</name>
    <dbReference type="NCBI Taxonomy" id="150966"/>
    <lineage>
        <taxon>Eukaryota</taxon>
        <taxon>Viridiplantae</taxon>
        <taxon>Streptophyta</taxon>
        <taxon>Embryophyta</taxon>
        <taxon>Tracheophyta</taxon>
        <taxon>Spermatophyta</taxon>
        <taxon>Magnoliopsida</taxon>
        <taxon>eudicotyledons</taxon>
        <taxon>Gunneridae</taxon>
        <taxon>Pentapetalae</taxon>
        <taxon>Caryophyllales</taxon>
        <taxon>Nepenthaceae</taxon>
        <taxon>Nepenthes</taxon>
    </lineage>
</organism>
<dbReference type="InterPro" id="IPR019775">
    <property type="entry name" value="WD40_repeat_CS"/>
</dbReference>
<reference evidence="5" key="1">
    <citation type="submission" date="2023-05" db="EMBL/GenBank/DDBJ databases">
        <title>Nepenthes gracilis genome sequencing.</title>
        <authorList>
            <person name="Fukushima K."/>
        </authorList>
    </citation>
    <scope>NUCLEOTIDE SEQUENCE</scope>
    <source>
        <strain evidence="5">SING2019-196</strain>
    </source>
</reference>
<dbReference type="PROSITE" id="PS50082">
    <property type="entry name" value="WD_REPEATS_2"/>
    <property type="match status" value="1"/>
</dbReference>
<feature type="repeat" description="WD" evidence="3">
    <location>
        <begin position="178"/>
        <end position="219"/>
    </location>
</feature>
<dbReference type="Gene3D" id="2.130.10.10">
    <property type="entry name" value="YVTN repeat-like/Quinoprotein amine dehydrogenase"/>
    <property type="match status" value="1"/>
</dbReference>
<gene>
    <name evidence="5" type="ORF">Nepgr_000208</name>
</gene>
<dbReference type="InterPro" id="IPR001810">
    <property type="entry name" value="F-box_dom"/>
</dbReference>
<evidence type="ECO:0000256" key="3">
    <source>
        <dbReference type="PROSITE-ProRule" id="PRU00221"/>
    </source>
</evidence>
<dbReference type="Pfam" id="PF00646">
    <property type="entry name" value="F-box"/>
    <property type="match status" value="1"/>
</dbReference>
<dbReference type="Gene3D" id="1.20.1280.50">
    <property type="match status" value="1"/>
</dbReference>
<evidence type="ECO:0000256" key="1">
    <source>
        <dbReference type="ARBA" id="ARBA00022574"/>
    </source>
</evidence>
<dbReference type="Pfam" id="PF00400">
    <property type="entry name" value="WD40"/>
    <property type="match status" value="1"/>
</dbReference>
<dbReference type="InterPro" id="IPR036047">
    <property type="entry name" value="F-box-like_dom_sf"/>
</dbReference>
<accession>A0AAD3RW29</accession>
<dbReference type="InterPro" id="IPR001680">
    <property type="entry name" value="WD40_rpt"/>
</dbReference>
<dbReference type="SMART" id="SM00320">
    <property type="entry name" value="WD40"/>
    <property type="match status" value="2"/>
</dbReference>
<dbReference type="PROSITE" id="PS50294">
    <property type="entry name" value="WD_REPEATS_REGION"/>
    <property type="match status" value="1"/>
</dbReference>
<dbReference type="SMART" id="SM00256">
    <property type="entry name" value="FBOX"/>
    <property type="match status" value="1"/>
</dbReference>
<dbReference type="SUPFAM" id="SSF81383">
    <property type="entry name" value="F-box domain"/>
    <property type="match status" value="1"/>
</dbReference>
<dbReference type="Proteomes" id="UP001279734">
    <property type="component" value="Unassembled WGS sequence"/>
</dbReference>
<dbReference type="PANTHER" id="PTHR19855">
    <property type="entry name" value="WD40 REPEAT PROTEIN 12, 37"/>
    <property type="match status" value="1"/>
</dbReference>
<proteinExistence type="predicted"/>
<feature type="domain" description="F-box" evidence="4">
    <location>
        <begin position="86"/>
        <end position="132"/>
    </location>
</feature>
<evidence type="ECO:0000259" key="4">
    <source>
        <dbReference type="PROSITE" id="PS50181"/>
    </source>
</evidence>
<evidence type="ECO:0000256" key="2">
    <source>
        <dbReference type="ARBA" id="ARBA00022737"/>
    </source>
</evidence>
<comment type="caution">
    <text evidence="5">The sequence shown here is derived from an EMBL/GenBank/DDBJ whole genome shotgun (WGS) entry which is preliminary data.</text>
</comment>
<dbReference type="InterPro" id="IPR015943">
    <property type="entry name" value="WD40/YVTN_repeat-like_dom_sf"/>
</dbReference>
<keyword evidence="2" id="KW-0677">Repeat</keyword>
<dbReference type="PANTHER" id="PTHR19855:SF19">
    <property type="entry name" value="OS04G0619700 PROTEIN"/>
    <property type="match status" value="1"/>
</dbReference>
<evidence type="ECO:0000313" key="6">
    <source>
        <dbReference type="Proteomes" id="UP001279734"/>
    </source>
</evidence>
<dbReference type="InterPro" id="IPR036322">
    <property type="entry name" value="WD40_repeat_dom_sf"/>
</dbReference>
<dbReference type="PROSITE" id="PS00678">
    <property type="entry name" value="WD_REPEATS_1"/>
    <property type="match status" value="1"/>
</dbReference>
<sequence length="291" mass="32610">MAFECQEGTDVFLPKKLVDFAHNPLTEQAVLGKFKEEDCDNQDTKFDTAKNLDKSRTLKLGSCDKVADVSSGWKLATTNGVSPDCCRSIIDLPPALISEILNCLDPKDLGIVSCVSTNLYKLASDHYVWKDFYSERWGLPIAKPVSCGLSDEKTWKELFVERQFRSKTFLGQYRRDFLCGHTEAVRTVFLLASAKLVFTSGYDSVIRMWNMEEGSCIASSRPLGCTIRAVAADTKLLIAGGTDGFIQCWRAIEGLAHLFDLRGSEYKHTEYRIWEHEGPITCLALGHDEDI</sequence>
<dbReference type="AlphaFoldDB" id="A0AAD3RW29"/>
<dbReference type="EMBL" id="BSYO01000001">
    <property type="protein sequence ID" value="GMG98368.1"/>
    <property type="molecule type" value="Genomic_DNA"/>
</dbReference>
<dbReference type="SUPFAM" id="SSF50978">
    <property type="entry name" value="WD40 repeat-like"/>
    <property type="match status" value="1"/>
</dbReference>
<name>A0AAD3RW29_NEPGR</name>
<evidence type="ECO:0000313" key="5">
    <source>
        <dbReference type="EMBL" id="GMG98368.1"/>
    </source>
</evidence>
<protein>
    <recommendedName>
        <fullName evidence="4">F-box domain-containing protein</fullName>
    </recommendedName>
</protein>
<keyword evidence="1 3" id="KW-0853">WD repeat</keyword>